<dbReference type="PANTHER" id="PTHR31435:SF9">
    <property type="entry name" value="PROTEIN NATD1"/>
    <property type="match status" value="1"/>
</dbReference>
<proteinExistence type="predicted"/>
<dbReference type="InterPro" id="IPR045057">
    <property type="entry name" value="Gcn5-rel_NAT"/>
</dbReference>
<accession>A0A7K3WTS3</accession>
<organism evidence="2 3">
    <name type="scientific">Cryomorpha ignava</name>
    <dbReference type="NCBI Taxonomy" id="101383"/>
    <lineage>
        <taxon>Bacteria</taxon>
        <taxon>Pseudomonadati</taxon>
        <taxon>Bacteroidota</taxon>
        <taxon>Flavobacteriia</taxon>
        <taxon>Flavobacteriales</taxon>
        <taxon>Cryomorphaceae</taxon>
        <taxon>Cryomorpha</taxon>
    </lineage>
</organism>
<dbReference type="RefSeq" id="WP_163285813.1">
    <property type="nucleotide sequence ID" value="NZ_JAAGVY010000025.1"/>
</dbReference>
<sequence length="111" mass="12954">MSDNRNEKNKVDLKDITFDHDEERQTFDAIIDDQHAVLEYRSNKEGKIFINHTEVPETLQGRGVAGILVQHVFDYVRENNMRMIPVCPYVKSYLKKHPEHMDLVASGIRIT</sequence>
<comment type="caution">
    <text evidence="2">The sequence shown here is derived from an EMBL/GenBank/DDBJ whole genome shotgun (WGS) entry which is preliminary data.</text>
</comment>
<evidence type="ECO:0000259" key="1">
    <source>
        <dbReference type="PROSITE" id="PS51729"/>
    </source>
</evidence>
<feature type="domain" description="N-acetyltransferase" evidence="1">
    <location>
        <begin position="19"/>
        <end position="105"/>
    </location>
</feature>
<dbReference type="Gene3D" id="3.40.630.30">
    <property type="match status" value="1"/>
</dbReference>
<reference evidence="2 3" key="1">
    <citation type="submission" date="2020-02" db="EMBL/GenBank/DDBJ databases">
        <title>Out from the shadows clarifying the taxonomy of the family Cryomorphaceae and related taxa by utilizing the GTDB taxonomic framework.</title>
        <authorList>
            <person name="Bowman J.P."/>
        </authorList>
    </citation>
    <scope>NUCLEOTIDE SEQUENCE [LARGE SCALE GENOMIC DNA]</scope>
    <source>
        <strain evidence="2 3">QSSC 1-22</strain>
    </source>
</reference>
<dbReference type="GO" id="GO:0016740">
    <property type="term" value="F:transferase activity"/>
    <property type="evidence" value="ECO:0007669"/>
    <property type="project" value="UniProtKB-KW"/>
</dbReference>
<evidence type="ECO:0000313" key="2">
    <source>
        <dbReference type="EMBL" id="NEN24421.1"/>
    </source>
</evidence>
<dbReference type="PANTHER" id="PTHR31435">
    <property type="entry name" value="PROTEIN NATD1"/>
    <property type="match status" value="1"/>
</dbReference>
<evidence type="ECO:0000313" key="3">
    <source>
        <dbReference type="Proteomes" id="UP000486602"/>
    </source>
</evidence>
<dbReference type="AlphaFoldDB" id="A0A7K3WTS3"/>
<dbReference type="SUPFAM" id="SSF55729">
    <property type="entry name" value="Acyl-CoA N-acyltransferases (Nat)"/>
    <property type="match status" value="1"/>
</dbReference>
<dbReference type="EMBL" id="JAAGVY010000025">
    <property type="protein sequence ID" value="NEN24421.1"/>
    <property type="molecule type" value="Genomic_DNA"/>
</dbReference>
<name>A0A7K3WTS3_9FLAO</name>
<dbReference type="Pfam" id="PF14542">
    <property type="entry name" value="Acetyltransf_CG"/>
    <property type="match status" value="1"/>
</dbReference>
<dbReference type="PROSITE" id="PS51729">
    <property type="entry name" value="GNAT_YJDJ"/>
    <property type="match status" value="1"/>
</dbReference>
<dbReference type="InterPro" id="IPR031165">
    <property type="entry name" value="GNAT_YJDJ"/>
</dbReference>
<dbReference type="InterPro" id="IPR016181">
    <property type="entry name" value="Acyl_CoA_acyltransferase"/>
</dbReference>
<dbReference type="Proteomes" id="UP000486602">
    <property type="component" value="Unassembled WGS sequence"/>
</dbReference>
<protein>
    <submittedName>
        <fullName evidence="2">N-acetyltransferase</fullName>
    </submittedName>
</protein>
<keyword evidence="3" id="KW-1185">Reference proteome</keyword>
<keyword evidence="2" id="KW-0808">Transferase</keyword>
<gene>
    <name evidence="2" type="ORF">G3O08_12995</name>
</gene>